<dbReference type="SMART" id="SM00726">
    <property type="entry name" value="UIM"/>
    <property type="match status" value="2"/>
</dbReference>
<sequence>MGWLSKFFKGSDQKISEGHYHSYYNGDADSYLPSTSGVTNDVWPENENEDIDRAIALSLAEQNHRGNHVNDYRSQLEEDEQLARAIEESLNLESPPKYGNENMYQPHPAVPIPVPVYFPMGSRICAGCHTEIGYGRYLNCLNAFWHPECFRCHACNLPISDYEFSTSGNYPYHKSCYKESYHPKCDVCKHFLKLFLARRSAPLFPSLKESKFHSPIPTPHPVIRLDQILAATWQSLITCSSVSCCPRQRWQSELAPKNLALLHAVISLLCTIIHMKHFDSLRTLPFPNDVQSLVFI</sequence>
<organism evidence="8 9">
    <name type="scientific">Arachis hypogaea</name>
    <name type="common">Peanut</name>
    <dbReference type="NCBI Taxonomy" id="3818"/>
    <lineage>
        <taxon>Eukaryota</taxon>
        <taxon>Viridiplantae</taxon>
        <taxon>Streptophyta</taxon>
        <taxon>Embryophyta</taxon>
        <taxon>Tracheophyta</taxon>
        <taxon>Spermatophyta</taxon>
        <taxon>Magnoliopsida</taxon>
        <taxon>eudicotyledons</taxon>
        <taxon>Gunneridae</taxon>
        <taxon>Pentapetalae</taxon>
        <taxon>rosids</taxon>
        <taxon>fabids</taxon>
        <taxon>Fabales</taxon>
        <taxon>Fabaceae</taxon>
        <taxon>Papilionoideae</taxon>
        <taxon>50 kb inversion clade</taxon>
        <taxon>dalbergioids sensu lato</taxon>
        <taxon>Dalbergieae</taxon>
        <taxon>Pterocarpus clade</taxon>
        <taxon>Arachis</taxon>
    </lineage>
</organism>
<keyword evidence="4" id="KW-0832">Ubl conjugation</keyword>
<dbReference type="SMART" id="SM00132">
    <property type="entry name" value="LIM"/>
    <property type="match status" value="1"/>
</dbReference>
<dbReference type="PANTHER" id="PTHR24209">
    <property type="entry name" value="PROTEIN DA1-RELATED 2"/>
    <property type="match status" value="1"/>
</dbReference>
<dbReference type="InterPro" id="IPR003903">
    <property type="entry name" value="UIM_dom"/>
</dbReference>
<gene>
    <name evidence="8" type="ORF">Ahy_B06g086071</name>
</gene>
<dbReference type="GO" id="GO:0043130">
    <property type="term" value="F:ubiquitin binding"/>
    <property type="evidence" value="ECO:0007669"/>
    <property type="project" value="UniProtKB-ARBA"/>
</dbReference>
<dbReference type="FunFam" id="2.10.110.10:FF:000078">
    <property type="entry name" value="Protein DA1-related 1"/>
    <property type="match status" value="1"/>
</dbReference>
<dbReference type="CDD" id="cd09396">
    <property type="entry name" value="LIM_DA1"/>
    <property type="match status" value="1"/>
</dbReference>
<evidence type="ECO:0000313" key="8">
    <source>
        <dbReference type="EMBL" id="RYR06321.1"/>
    </source>
</evidence>
<keyword evidence="5 6" id="KW-0440">LIM domain</keyword>
<evidence type="ECO:0000259" key="7">
    <source>
        <dbReference type="PROSITE" id="PS50023"/>
    </source>
</evidence>
<evidence type="ECO:0000256" key="5">
    <source>
        <dbReference type="ARBA" id="ARBA00023038"/>
    </source>
</evidence>
<keyword evidence="3 6" id="KW-0862">Zinc</keyword>
<dbReference type="Gene3D" id="2.10.110.10">
    <property type="entry name" value="Cysteine Rich Protein"/>
    <property type="match status" value="1"/>
</dbReference>
<dbReference type="GO" id="GO:0140096">
    <property type="term" value="F:catalytic activity, acting on a protein"/>
    <property type="evidence" value="ECO:0007669"/>
    <property type="project" value="UniProtKB-ARBA"/>
</dbReference>
<dbReference type="EMBL" id="SDMP01000016">
    <property type="protein sequence ID" value="RYR06321.1"/>
    <property type="molecule type" value="Genomic_DNA"/>
</dbReference>
<dbReference type="InterPro" id="IPR045218">
    <property type="entry name" value="DA1-like"/>
</dbReference>
<name>A0A444YWK9_ARAHY</name>
<keyword evidence="1 6" id="KW-0479">Metal-binding</keyword>
<accession>A0A444YWK9</accession>
<dbReference type="PROSITE" id="PS50330">
    <property type="entry name" value="UIM"/>
    <property type="match status" value="2"/>
</dbReference>
<dbReference type="Pfam" id="PF00412">
    <property type="entry name" value="LIM"/>
    <property type="match status" value="1"/>
</dbReference>
<protein>
    <recommendedName>
        <fullName evidence="7">LIM zinc-binding domain-containing protein</fullName>
    </recommendedName>
</protein>
<proteinExistence type="predicted"/>
<dbReference type="Pfam" id="PF02809">
    <property type="entry name" value="UIM"/>
    <property type="match status" value="1"/>
</dbReference>
<dbReference type="PROSITE" id="PS00478">
    <property type="entry name" value="LIM_DOMAIN_1"/>
    <property type="match status" value="1"/>
</dbReference>
<dbReference type="GO" id="GO:0016787">
    <property type="term" value="F:hydrolase activity"/>
    <property type="evidence" value="ECO:0007669"/>
    <property type="project" value="UniProtKB-ARBA"/>
</dbReference>
<dbReference type="GO" id="GO:0046872">
    <property type="term" value="F:metal ion binding"/>
    <property type="evidence" value="ECO:0007669"/>
    <property type="project" value="UniProtKB-KW"/>
</dbReference>
<evidence type="ECO:0000256" key="4">
    <source>
        <dbReference type="ARBA" id="ARBA00022843"/>
    </source>
</evidence>
<dbReference type="Proteomes" id="UP000289738">
    <property type="component" value="Chromosome B06"/>
</dbReference>
<dbReference type="PROSITE" id="PS50023">
    <property type="entry name" value="LIM_DOMAIN_2"/>
    <property type="match status" value="1"/>
</dbReference>
<evidence type="ECO:0000313" key="9">
    <source>
        <dbReference type="Proteomes" id="UP000289738"/>
    </source>
</evidence>
<dbReference type="InterPro" id="IPR001781">
    <property type="entry name" value="Znf_LIM"/>
</dbReference>
<dbReference type="SUPFAM" id="SSF57716">
    <property type="entry name" value="Glucocorticoid receptor-like (DNA-binding domain)"/>
    <property type="match status" value="2"/>
</dbReference>
<dbReference type="AlphaFoldDB" id="A0A444YWK9"/>
<evidence type="ECO:0000256" key="2">
    <source>
        <dbReference type="ARBA" id="ARBA00022737"/>
    </source>
</evidence>
<dbReference type="Pfam" id="PF23625">
    <property type="entry name" value="UIM_2"/>
    <property type="match status" value="1"/>
</dbReference>
<feature type="domain" description="LIM zinc-binding" evidence="7">
    <location>
        <begin position="123"/>
        <end position="183"/>
    </location>
</feature>
<reference evidence="8 9" key="1">
    <citation type="submission" date="2019-01" db="EMBL/GenBank/DDBJ databases">
        <title>Sequencing of cultivated peanut Arachis hypogaea provides insights into genome evolution and oil improvement.</title>
        <authorList>
            <person name="Chen X."/>
        </authorList>
    </citation>
    <scope>NUCLEOTIDE SEQUENCE [LARGE SCALE GENOMIC DNA]</scope>
    <source>
        <strain evidence="9">cv. Fuhuasheng</strain>
        <tissue evidence="8">Leaves</tissue>
    </source>
</reference>
<keyword evidence="9" id="KW-1185">Reference proteome</keyword>
<evidence type="ECO:0000256" key="3">
    <source>
        <dbReference type="ARBA" id="ARBA00022833"/>
    </source>
</evidence>
<evidence type="ECO:0000256" key="1">
    <source>
        <dbReference type="ARBA" id="ARBA00022723"/>
    </source>
</evidence>
<evidence type="ECO:0000256" key="6">
    <source>
        <dbReference type="PROSITE-ProRule" id="PRU00125"/>
    </source>
</evidence>
<dbReference type="GO" id="GO:0032875">
    <property type="term" value="P:regulation of DNA endoreduplication"/>
    <property type="evidence" value="ECO:0007669"/>
    <property type="project" value="UniProtKB-ARBA"/>
</dbReference>
<dbReference type="PANTHER" id="PTHR24209:SF29">
    <property type="entry name" value="PROTEIN DA1"/>
    <property type="match status" value="1"/>
</dbReference>
<comment type="caution">
    <text evidence="8">The sequence shown here is derived from an EMBL/GenBank/DDBJ whole genome shotgun (WGS) entry which is preliminary data.</text>
</comment>
<keyword evidence="2" id="KW-0677">Repeat</keyword>